<reference evidence="1 2" key="1">
    <citation type="submission" date="2020-10" db="EMBL/GenBank/DDBJ databases">
        <title>Genome sequences of Pseudomonas isolates.</title>
        <authorList>
            <person name="Wessels L."/>
            <person name="Reich F."/>
            <person name="Hammerl J."/>
        </authorList>
    </citation>
    <scope>NUCLEOTIDE SEQUENCE [LARGE SCALE GENOMIC DNA]</scope>
    <source>
        <strain evidence="1 2">20-MO00624-0</strain>
    </source>
</reference>
<proteinExistence type="predicted"/>
<dbReference type="Proteomes" id="UP000626180">
    <property type="component" value="Unassembled WGS sequence"/>
</dbReference>
<dbReference type="RefSeq" id="WP_073450215.1">
    <property type="nucleotide sequence ID" value="NZ_JADMCD010000009.1"/>
</dbReference>
<keyword evidence="2" id="KW-1185">Reference proteome</keyword>
<dbReference type="EMBL" id="JADMCD010000009">
    <property type="protein sequence ID" value="MBF8642293.1"/>
    <property type="molecule type" value="Genomic_DNA"/>
</dbReference>
<protein>
    <submittedName>
        <fullName evidence="1">Uncharacterized protein</fullName>
    </submittedName>
</protein>
<sequence>MARNDGYELASLLDEEDLKFLEELAKANGLDVCQQAKEGIQQHIRRVTRPKRMPGKIQAFRARD</sequence>
<evidence type="ECO:0000313" key="2">
    <source>
        <dbReference type="Proteomes" id="UP000626180"/>
    </source>
</evidence>
<gene>
    <name evidence="1" type="ORF">IRZ65_16555</name>
</gene>
<evidence type="ECO:0000313" key="1">
    <source>
        <dbReference type="EMBL" id="MBF8642293.1"/>
    </source>
</evidence>
<name>A0ABS0FPK9_PSELU</name>
<accession>A0ABS0FPK9</accession>
<organism evidence="1 2">
    <name type="scientific">Pseudomonas luteola</name>
    <dbReference type="NCBI Taxonomy" id="47886"/>
    <lineage>
        <taxon>Bacteria</taxon>
        <taxon>Pseudomonadati</taxon>
        <taxon>Pseudomonadota</taxon>
        <taxon>Gammaproteobacteria</taxon>
        <taxon>Pseudomonadales</taxon>
        <taxon>Pseudomonadaceae</taxon>
        <taxon>Pseudomonas</taxon>
    </lineage>
</organism>
<comment type="caution">
    <text evidence="1">The sequence shown here is derived from an EMBL/GenBank/DDBJ whole genome shotgun (WGS) entry which is preliminary data.</text>
</comment>